<gene>
    <name evidence="1" type="ORF">SAMN04488561_3048</name>
</gene>
<accession>A0A1H5MCJ7</accession>
<sequence>MPPSTAADPDPLDRRTCYALLAGAPIGRLVFTEGALPAIEPVRFHLDGDDVVVQVGSTPELPPADRLGVVAFQADEYDETRQTGWCVVTIGRSTADEHGLRIRPEIVRGRRIGPLLTPVPQDTAVG</sequence>
<protein>
    <submittedName>
        <fullName evidence="1">Pyridoxamine 5'-phosphate oxidase</fullName>
    </submittedName>
</protein>
<dbReference type="EMBL" id="FNUC01000003">
    <property type="protein sequence ID" value="SEE86477.1"/>
    <property type="molecule type" value="Genomic_DNA"/>
</dbReference>
<dbReference type="Gene3D" id="2.30.110.10">
    <property type="entry name" value="Electron Transport, Fmn-binding Protein, Chain A"/>
    <property type="match status" value="1"/>
</dbReference>
<dbReference type="RefSeq" id="WP_069111864.1">
    <property type="nucleotide sequence ID" value="NZ_FNUC01000003.1"/>
</dbReference>
<organism evidence="1 2">
    <name type="scientific">Jiangella alba</name>
    <dbReference type="NCBI Taxonomy" id="561176"/>
    <lineage>
        <taxon>Bacteria</taxon>
        <taxon>Bacillati</taxon>
        <taxon>Actinomycetota</taxon>
        <taxon>Actinomycetes</taxon>
        <taxon>Jiangellales</taxon>
        <taxon>Jiangellaceae</taxon>
        <taxon>Jiangella</taxon>
    </lineage>
</organism>
<dbReference type="Proteomes" id="UP000181980">
    <property type="component" value="Unassembled WGS sequence"/>
</dbReference>
<name>A0A1H5MCJ7_9ACTN</name>
<dbReference type="AlphaFoldDB" id="A0A1H5MCJ7"/>
<evidence type="ECO:0000313" key="2">
    <source>
        <dbReference type="Proteomes" id="UP000181980"/>
    </source>
</evidence>
<evidence type="ECO:0000313" key="1">
    <source>
        <dbReference type="EMBL" id="SEE86477.1"/>
    </source>
</evidence>
<dbReference type="STRING" id="561176.SAMN04488561_3048"/>
<proteinExistence type="predicted"/>
<dbReference type="InterPro" id="IPR012349">
    <property type="entry name" value="Split_barrel_FMN-bd"/>
</dbReference>
<dbReference type="Pfam" id="PF12900">
    <property type="entry name" value="Pyridox_ox_2"/>
    <property type="match status" value="1"/>
</dbReference>
<reference evidence="2" key="1">
    <citation type="submission" date="2016-10" db="EMBL/GenBank/DDBJ databases">
        <authorList>
            <person name="Varghese N."/>
            <person name="Submissions S."/>
        </authorList>
    </citation>
    <scope>NUCLEOTIDE SEQUENCE [LARGE SCALE GENOMIC DNA]</scope>
    <source>
        <strain evidence="2">DSM 45237</strain>
    </source>
</reference>
<dbReference type="InterPro" id="IPR024747">
    <property type="entry name" value="Pyridox_Oxase-rel"/>
</dbReference>
<dbReference type="SUPFAM" id="SSF50475">
    <property type="entry name" value="FMN-binding split barrel"/>
    <property type="match status" value="1"/>
</dbReference>
<keyword evidence="2" id="KW-1185">Reference proteome</keyword>